<reference evidence="2 3" key="1">
    <citation type="submission" date="2020-07" db="EMBL/GenBank/DDBJ databases">
        <authorList>
            <person name="Feng X."/>
        </authorList>
    </citation>
    <scope>NUCLEOTIDE SEQUENCE [LARGE SCALE GENOMIC DNA]</scope>
    <source>
        <strain evidence="2 3">JCM31066</strain>
    </source>
</reference>
<accession>A0A842HEL9</accession>
<keyword evidence="3" id="KW-1185">Reference proteome</keyword>
<dbReference type="Proteomes" id="UP000546464">
    <property type="component" value="Unassembled WGS sequence"/>
</dbReference>
<dbReference type="EMBL" id="JACHVB010000035">
    <property type="protein sequence ID" value="MBC2595035.1"/>
    <property type="molecule type" value="Genomic_DNA"/>
</dbReference>
<organism evidence="2 3">
    <name type="scientific">Ruficoccus amylovorans</name>
    <dbReference type="NCBI Taxonomy" id="1804625"/>
    <lineage>
        <taxon>Bacteria</taxon>
        <taxon>Pseudomonadati</taxon>
        <taxon>Verrucomicrobiota</taxon>
        <taxon>Opitutia</taxon>
        <taxon>Puniceicoccales</taxon>
        <taxon>Cerasicoccaceae</taxon>
        <taxon>Ruficoccus</taxon>
    </lineage>
</organism>
<evidence type="ECO:0008006" key="4">
    <source>
        <dbReference type="Google" id="ProtNLM"/>
    </source>
</evidence>
<feature type="region of interest" description="Disordered" evidence="1">
    <location>
        <begin position="1"/>
        <end position="27"/>
    </location>
</feature>
<evidence type="ECO:0000256" key="1">
    <source>
        <dbReference type="SAM" id="MobiDB-lite"/>
    </source>
</evidence>
<protein>
    <recommendedName>
        <fullName evidence="4">Flagellar protein FlgJ N-terminal domain-containing protein</fullName>
    </recommendedName>
</protein>
<proteinExistence type="predicted"/>
<name>A0A842HEL9_9BACT</name>
<evidence type="ECO:0000313" key="3">
    <source>
        <dbReference type="Proteomes" id="UP000546464"/>
    </source>
</evidence>
<evidence type="ECO:0000313" key="2">
    <source>
        <dbReference type="EMBL" id="MBC2595035.1"/>
    </source>
</evidence>
<comment type="caution">
    <text evidence="2">The sequence shown here is derived from an EMBL/GenBank/DDBJ whole genome shotgun (WGS) entry which is preliminary data.</text>
</comment>
<gene>
    <name evidence="2" type="ORF">H5P28_12275</name>
</gene>
<dbReference type="AlphaFoldDB" id="A0A842HEL9"/>
<feature type="compositionally biased region" description="Low complexity" evidence="1">
    <location>
        <begin position="1"/>
        <end position="16"/>
    </location>
</feature>
<dbReference type="RefSeq" id="WP_185676000.1">
    <property type="nucleotide sequence ID" value="NZ_JACHVB010000035.1"/>
</dbReference>
<sequence>MNPVTPSVTASSAPASQPGDGPPVTNLAEASQQFEAVFLRQFLGDALKPLLSATPEGEGGNAHVYQYMVTQVLSDSLAEREVFGLATLLQHQLSGFAEQDPSPSNQNNQ</sequence>